<dbReference type="PROSITE" id="PS50102">
    <property type="entry name" value="RRM"/>
    <property type="match status" value="1"/>
</dbReference>
<dbReference type="CDD" id="cd00590">
    <property type="entry name" value="RRM_SF"/>
    <property type="match status" value="1"/>
</dbReference>
<keyword evidence="5" id="KW-1185">Reference proteome</keyword>
<comment type="caution">
    <text evidence="4">The sequence shown here is derived from an EMBL/GenBank/DDBJ whole genome shotgun (WGS) entry which is preliminary data.</text>
</comment>
<dbReference type="InterPro" id="IPR000504">
    <property type="entry name" value="RRM_dom"/>
</dbReference>
<dbReference type="EMBL" id="BMAC01000179">
    <property type="protein sequence ID" value="GFP89117.1"/>
    <property type="molecule type" value="Genomic_DNA"/>
</dbReference>
<dbReference type="Proteomes" id="UP000653305">
    <property type="component" value="Unassembled WGS sequence"/>
</dbReference>
<reference evidence="4" key="1">
    <citation type="submission" date="2020-07" db="EMBL/GenBank/DDBJ databases">
        <title>Ethylene signaling mediates host invasion by parasitic plants.</title>
        <authorList>
            <person name="Yoshida S."/>
        </authorList>
    </citation>
    <scope>NUCLEOTIDE SEQUENCE</scope>
    <source>
        <strain evidence="4">Okayama</strain>
    </source>
</reference>
<sequence>MLGCDYFEFCYARRKCCKRNRSVRWWVALERLRGETAQGMIVLANANHMAKHRKFLSAYGEIAKIRTMKDKQGDLKGFCFVRFARKESAARAVREISGTVIGGFILSMKFSDASPQPIPGMVSMPTDVKVSSLNTSGLESGACGEPYFAKKNL</sequence>
<dbReference type="GO" id="GO:0003723">
    <property type="term" value="F:RNA binding"/>
    <property type="evidence" value="ECO:0007669"/>
    <property type="project" value="UniProtKB-UniRule"/>
</dbReference>
<gene>
    <name evidence="4" type="ORF">PHJA_001055400</name>
</gene>
<dbReference type="PANTHER" id="PTHR21245">
    <property type="entry name" value="HETEROGENEOUS NUCLEAR RIBONUCLEOPROTEIN"/>
    <property type="match status" value="1"/>
</dbReference>
<dbReference type="SMART" id="SM00360">
    <property type="entry name" value="RRM"/>
    <property type="match status" value="1"/>
</dbReference>
<dbReference type="AlphaFoldDB" id="A0A830BNE4"/>
<proteinExistence type="predicted"/>
<accession>A0A830BNE4</accession>
<protein>
    <submittedName>
        <fullName evidence="4">Nucleolysin tia-1</fullName>
    </submittedName>
</protein>
<dbReference type="Pfam" id="PF00076">
    <property type="entry name" value="RRM_1"/>
    <property type="match status" value="1"/>
</dbReference>
<evidence type="ECO:0000313" key="4">
    <source>
        <dbReference type="EMBL" id="GFP89117.1"/>
    </source>
</evidence>
<keyword evidence="1 2" id="KW-0694">RNA-binding</keyword>
<name>A0A830BNE4_9LAMI</name>
<evidence type="ECO:0000259" key="3">
    <source>
        <dbReference type="PROSITE" id="PS50102"/>
    </source>
</evidence>
<evidence type="ECO:0000313" key="5">
    <source>
        <dbReference type="Proteomes" id="UP000653305"/>
    </source>
</evidence>
<dbReference type="InterPro" id="IPR035979">
    <property type="entry name" value="RBD_domain_sf"/>
</dbReference>
<dbReference type="InterPro" id="IPR012677">
    <property type="entry name" value="Nucleotide-bd_a/b_plait_sf"/>
</dbReference>
<dbReference type="SUPFAM" id="SSF54928">
    <property type="entry name" value="RNA-binding domain, RBD"/>
    <property type="match status" value="1"/>
</dbReference>
<feature type="domain" description="RRM" evidence="3">
    <location>
        <begin position="55"/>
        <end position="113"/>
    </location>
</feature>
<evidence type="ECO:0000256" key="2">
    <source>
        <dbReference type="PROSITE-ProRule" id="PRU00176"/>
    </source>
</evidence>
<evidence type="ECO:0000256" key="1">
    <source>
        <dbReference type="ARBA" id="ARBA00022884"/>
    </source>
</evidence>
<organism evidence="4 5">
    <name type="scientific">Phtheirospermum japonicum</name>
    <dbReference type="NCBI Taxonomy" id="374723"/>
    <lineage>
        <taxon>Eukaryota</taxon>
        <taxon>Viridiplantae</taxon>
        <taxon>Streptophyta</taxon>
        <taxon>Embryophyta</taxon>
        <taxon>Tracheophyta</taxon>
        <taxon>Spermatophyta</taxon>
        <taxon>Magnoliopsida</taxon>
        <taxon>eudicotyledons</taxon>
        <taxon>Gunneridae</taxon>
        <taxon>Pentapetalae</taxon>
        <taxon>asterids</taxon>
        <taxon>lamiids</taxon>
        <taxon>Lamiales</taxon>
        <taxon>Orobanchaceae</taxon>
        <taxon>Orobanchaceae incertae sedis</taxon>
        <taxon>Phtheirospermum</taxon>
    </lineage>
</organism>
<dbReference type="Gene3D" id="3.30.70.330">
    <property type="match status" value="1"/>
</dbReference>
<dbReference type="OrthoDB" id="6730379at2759"/>